<protein>
    <submittedName>
        <fullName evidence="3">Fatty-acyl-CoA synthase</fullName>
        <ecNumber evidence="3">6.2.1.-</ecNumber>
    </submittedName>
</protein>
<dbReference type="Pfam" id="PF00501">
    <property type="entry name" value="AMP-binding"/>
    <property type="match status" value="1"/>
</dbReference>
<dbReference type="RefSeq" id="WP_017365290.1">
    <property type="nucleotide sequence ID" value="NZ_OX458332.1"/>
</dbReference>
<dbReference type="InterPro" id="IPR025110">
    <property type="entry name" value="AMP-bd_C"/>
</dbReference>
<evidence type="ECO:0000313" key="4">
    <source>
        <dbReference type="Proteomes" id="UP001158598"/>
    </source>
</evidence>
<dbReference type="GO" id="GO:0016878">
    <property type="term" value="F:acid-thiol ligase activity"/>
    <property type="evidence" value="ECO:0007669"/>
    <property type="project" value="UniProtKB-ARBA"/>
</dbReference>
<feature type="domain" description="AMP-binding enzyme C-terminal" evidence="2">
    <location>
        <begin position="420"/>
        <end position="492"/>
    </location>
</feature>
<dbReference type="Pfam" id="PF13193">
    <property type="entry name" value="AMP-binding_C"/>
    <property type="match status" value="1"/>
</dbReference>
<organism evidence="3 4">
    <name type="scientific">Methylococcus capsulatus</name>
    <dbReference type="NCBI Taxonomy" id="414"/>
    <lineage>
        <taxon>Bacteria</taxon>
        <taxon>Pseudomonadati</taxon>
        <taxon>Pseudomonadota</taxon>
        <taxon>Gammaproteobacteria</taxon>
        <taxon>Methylococcales</taxon>
        <taxon>Methylococcaceae</taxon>
        <taxon>Methylococcus</taxon>
    </lineage>
</organism>
<evidence type="ECO:0000259" key="2">
    <source>
        <dbReference type="Pfam" id="PF13193"/>
    </source>
</evidence>
<dbReference type="EMBL" id="OX458332">
    <property type="protein sequence ID" value="CAI8879969.1"/>
    <property type="molecule type" value="Genomic_DNA"/>
</dbReference>
<evidence type="ECO:0000259" key="1">
    <source>
        <dbReference type="Pfam" id="PF00501"/>
    </source>
</evidence>
<dbReference type="SUPFAM" id="SSF56801">
    <property type="entry name" value="Acetyl-CoA synthetase-like"/>
    <property type="match status" value="1"/>
</dbReference>
<proteinExistence type="predicted"/>
<sequence>MQASLPAALRLAADRFSSLPAILTDERRVDFAEFDRASDAIAAGLAVRGVAKGERIGLYCINSVEFALAYAGIVKAGAVVVPINLLLSAEEVHYNLADAGVSGLIYHGQVSANAAAVADRLSGLKVRAGIGLDGPDGDVWRALLEESAAPPCIEFDGGEDLAAILYTSGTTGHPKGAMLTHGNLLANTTSVREALDWRPGEDRVLVVLPMFHAFAATVGMLTPLLHGCALIPLAKFEPDRVADTIGRHRATLFLGVPSMYALLCRLGEERIARFGTVRLCVSGGAALPPSVMEQFQARFGLPIHEGDGPTECSPVTCVNPVAGPVKRGTVGLPVPGVEMKILGEDGAELPRGELGEIAVRGANVFKGYWNQPEATRECFRDGWFLTGDLGQVDDDGYFSIVDRKKDLIIVNGMNVYPRVIEEVLCRHPAVREVAVVGDPDPLHGERVVAYVVLDAPASEAEIRAWCKPYLGRHEIPRQVKALQQLPRNAAGKIVKRQLRRQGEVERGVDA</sequence>
<dbReference type="InterPro" id="IPR042099">
    <property type="entry name" value="ANL_N_sf"/>
</dbReference>
<evidence type="ECO:0000313" key="3">
    <source>
        <dbReference type="EMBL" id="CAI8879969.1"/>
    </source>
</evidence>
<dbReference type="InterPro" id="IPR020845">
    <property type="entry name" value="AMP-binding_CS"/>
</dbReference>
<feature type="domain" description="AMP-dependent synthetase/ligase" evidence="1">
    <location>
        <begin position="12"/>
        <end position="369"/>
    </location>
</feature>
<dbReference type="InterPro" id="IPR050237">
    <property type="entry name" value="ATP-dep_AMP-bd_enzyme"/>
</dbReference>
<dbReference type="InterPro" id="IPR000873">
    <property type="entry name" value="AMP-dep_synth/lig_dom"/>
</dbReference>
<dbReference type="Gene3D" id="3.40.50.12780">
    <property type="entry name" value="N-terminal domain of ligase-like"/>
    <property type="match status" value="1"/>
</dbReference>
<keyword evidence="3" id="KW-0436">Ligase</keyword>
<gene>
    <name evidence="3" type="ORF">MCNOR_3041</name>
</gene>
<dbReference type="EC" id="6.2.1.-" evidence="3"/>
<dbReference type="PANTHER" id="PTHR43767">
    <property type="entry name" value="LONG-CHAIN-FATTY-ACID--COA LIGASE"/>
    <property type="match status" value="1"/>
</dbReference>
<dbReference type="CDD" id="cd05936">
    <property type="entry name" value="FC-FACS_FadD_like"/>
    <property type="match status" value="1"/>
</dbReference>
<dbReference type="Gene3D" id="3.30.300.30">
    <property type="match status" value="1"/>
</dbReference>
<dbReference type="InterPro" id="IPR045851">
    <property type="entry name" value="AMP-bd_C_sf"/>
</dbReference>
<accession>A0AA35XUS0</accession>
<dbReference type="Proteomes" id="UP001158598">
    <property type="component" value="Chromosome"/>
</dbReference>
<dbReference type="AlphaFoldDB" id="A0AA35XUS0"/>
<name>A0AA35XUS0_METCP</name>
<reference evidence="3" key="1">
    <citation type="submission" date="2023-03" db="EMBL/GenBank/DDBJ databases">
        <authorList>
            <person name="Pearce D."/>
        </authorList>
    </citation>
    <scope>NUCLEOTIDE SEQUENCE</scope>
    <source>
        <strain evidence="3">Mc</strain>
    </source>
</reference>
<dbReference type="PANTHER" id="PTHR43767:SF1">
    <property type="entry name" value="NONRIBOSOMAL PEPTIDE SYNTHASE PES1 (EUROFUNG)-RELATED"/>
    <property type="match status" value="1"/>
</dbReference>
<dbReference type="PROSITE" id="PS00455">
    <property type="entry name" value="AMP_BINDING"/>
    <property type="match status" value="1"/>
</dbReference>